<evidence type="ECO:0000256" key="1">
    <source>
        <dbReference type="ARBA" id="ARBA00022723"/>
    </source>
</evidence>
<sequence>MKSGPSEMTDIVYIENLSELPKSIKVRQKRWAPKTTTGCRTCRIRKIKCDEEKPCCRRCMSTGRKCDGYRDPKAVTQALIQGNPSTSSLLPGDAQERSNFHYFYTVTIGDLSGYFDTGFWSRQILRISHSYPALWHGMNALACIHREYVTEASAPKAIDPPRVQFALKQFNHAIQSLRGLLSGLCSTLLDQLVVLTTCILFTCICSLQGHKIQAFVHINNGLKLLHQWKLGSLNRSPSSEVENAAEMLLIMFTRLDSQVRPYVASTQSLVAWTDVEIDRPVLYRPFKSLLEAEVCLEMLYNGVIRLVMHKVYASPTPTAETLDKKRRYLQQFAEWNRRIAAYLAEKEVPVQALDSLFIRYKFGVVFLSADFSKGELAHDDLLYQFMELLNIADRILKRSGTTPSDKIPHPSFRLATSVVEPLYWVGVKCREPTVRREAARLLQQFPRREGICETILAVQALNKLIELEEGGCPTACNAPNKKELCTTGRWICEKHRVVSSEFILLGDRQVWIVLKTMDDHILSRPGTCLLSSCC</sequence>
<evidence type="ECO:0000256" key="3">
    <source>
        <dbReference type="ARBA" id="ARBA00023015"/>
    </source>
</evidence>
<evidence type="ECO:0000256" key="6">
    <source>
        <dbReference type="ARBA" id="ARBA00023242"/>
    </source>
</evidence>
<keyword evidence="3" id="KW-0805">Transcription regulation</keyword>
<evidence type="ECO:0000256" key="4">
    <source>
        <dbReference type="ARBA" id="ARBA00023125"/>
    </source>
</evidence>
<evidence type="ECO:0000256" key="5">
    <source>
        <dbReference type="ARBA" id="ARBA00023163"/>
    </source>
</evidence>
<reference evidence="8 9" key="1">
    <citation type="submission" date="2016-12" db="EMBL/GenBank/DDBJ databases">
        <title>The genomes of Aspergillus section Nigri reveals drivers in fungal speciation.</title>
        <authorList>
            <consortium name="DOE Joint Genome Institute"/>
            <person name="Vesth T.C."/>
            <person name="Nybo J."/>
            <person name="Theobald S."/>
            <person name="Brandl J."/>
            <person name="Frisvad J.C."/>
            <person name="Nielsen K.F."/>
            <person name="Lyhne E.K."/>
            <person name="Kogle M.E."/>
            <person name="Kuo A."/>
            <person name="Riley R."/>
            <person name="Clum A."/>
            <person name="Nolan M."/>
            <person name="Lipzen A."/>
            <person name="Salamov A."/>
            <person name="Henrissat B."/>
            <person name="Wiebenga A."/>
            <person name="De Vries R.P."/>
            <person name="Grigoriev I.V."/>
            <person name="Mortensen U.H."/>
            <person name="Andersen M.R."/>
            <person name="Baker S.E."/>
        </authorList>
    </citation>
    <scope>NUCLEOTIDE SEQUENCE [LARGE SCALE GENOMIC DNA]</scope>
    <source>
        <strain evidence="8 9">IBT 23096</strain>
    </source>
</reference>
<dbReference type="GeneID" id="36562731"/>
<dbReference type="GO" id="GO:0008270">
    <property type="term" value="F:zinc ion binding"/>
    <property type="evidence" value="ECO:0007669"/>
    <property type="project" value="InterPro"/>
</dbReference>
<dbReference type="OrthoDB" id="2593732at2759"/>
<dbReference type="CDD" id="cd00067">
    <property type="entry name" value="GAL4"/>
    <property type="match status" value="1"/>
</dbReference>
<dbReference type="Gene3D" id="4.10.240.10">
    <property type="entry name" value="Zn(2)-C6 fungal-type DNA-binding domain"/>
    <property type="match status" value="1"/>
</dbReference>
<dbReference type="InterPro" id="IPR001138">
    <property type="entry name" value="Zn2Cys6_DnaBD"/>
</dbReference>
<dbReference type="EMBL" id="MSFO01000007">
    <property type="protein sequence ID" value="PLB46251.1"/>
    <property type="molecule type" value="Genomic_DNA"/>
</dbReference>
<evidence type="ECO:0000313" key="9">
    <source>
        <dbReference type="Proteomes" id="UP000234275"/>
    </source>
</evidence>
<dbReference type="GO" id="GO:0000981">
    <property type="term" value="F:DNA-binding transcription factor activity, RNA polymerase II-specific"/>
    <property type="evidence" value="ECO:0007669"/>
    <property type="project" value="InterPro"/>
</dbReference>
<evidence type="ECO:0000256" key="2">
    <source>
        <dbReference type="ARBA" id="ARBA00022833"/>
    </source>
</evidence>
<dbReference type="SMART" id="SM00066">
    <property type="entry name" value="GAL4"/>
    <property type="match status" value="1"/>
</dbReference>
<dbReference type="GO" id="GO:0009893">
    <property type="term" value="P:positive regulation of metabolic process"/>
    <property type="evidence" value="ECO:0007669"/>
    <property type="project" value="UniProtKB-ARBA"/>
</dbReference>
<dbReference type="PROSITE" id="PS50048">
    <property type="entry name" value="ZN2_CY6_FUNGAL_2"/>
    <property type="match status" value="1"/>
</dbReference>
<dbReference type="Pfam" id="PF11951">
    <property type="entry name" value="Fungal_trans_2"/>
    <property type="match status" value="1"/>
</dbReference>
<name>A0A2I2G044_9EURO</name>
<accession>A0A2I2G044</accession>
<keyword evidence="4" id="KW-0238">DNA-binding</keyword>
<dbReference type="InterPro" id="IPR021858">
    <property type="entry name" value="Fun_TF"/>
</dbReference>
<dbReference type="Proteomes" id="UP000234275">
    <property type="component" value="Unassembled WGS sequence"/>
</dbReference>
<dbReference type="GO" id="GO:0003677">
    <property type="term" value="F:DNA binding"/>
    <property type="evidence" value="ECO:0007669"/>
    <property type="project" value="UniProtKB-KW"/>
</dbReference>
<dbReference type="PANTHER" id="PTHR36206">
    <property type="entry name" value="ASPERCRYPTIN BIOSYNTHESIS CLUSTER-SPECIFIC TRANSCRIPTION REGULATOR ATNN-RELATED"/>
    <property type="match status" value="1"/>
</dbReference>
<comment type="caution">
    <text evidence="8">The sequence shown here is derived from an EMBL/GenBank/DDBJ whole genome shotgun (WGS) entry which is preliminary data.</text>
</comment>
<gene>
    <name evidence="8" type="ORF">P170DRAFT_512790</name>
</gene>
<protein>
    <recommendedName>
        <fullName evidence="7">Zn(2)-C6 fungal-type domain-containing protein</fullName>
    </recommendedName>
</protein>
<keyword evidence="1" id="KW-0479">Metal-binding</keyword>
<dbReference type="Pfam" id="PF00172">
    <property type="entry name" value="Zn_clus"/>
    <property type="match status" value="1"/>
</dbReference>
<dbReference type="InterPro" id="IPR052360">
    <property type="entry name" value="Transcr_Regulatory_Proteins"/>
</dbReference>
<evidence type="ECO:0000259" key="7">
    <source>
        <dbReference type="PROSITE" id="PS50048"/>
    </source>
</evidence>
<keyword evidence="6" id="KW-0539">Nucleus</keyword>
<organism evidence="8 9">
    <name type="scientific">Aspergillus steynii IBT 23096</name>
    <dbReference type="NCBI Taxonomy" id="1392250"/>
    <lineage>
        <taxon>Eukaryota</taxon>
        <taxon>Fungi</taxon>
        <taxon>Dikarya</taxon>
        <taxon>Ascomycota</taxon>
        <taxon>Pezizomycotina</taxon>
        <taxon>Eurotiomycetes</taxon>
        <taxon>Eurotiomycetidae</taxon>
        <taxon>Eurotiales</taxon>
        <taxon>Aspergillaceae</taxon>
        <taxon>Aspergillus</taxon>
        <taxon>Aspergillus subgen. Circumdati</taxon>
    </lineage>
</organism>
<evidence type="ECO:0000313" key="8">
    <source>
        <dbReference type="EMBL" id="PLB46251.1"/>
    </source>
</evidence>
<proteinExistence type="predicted"/>
<feature type="domain" description="Zn(2)-C6 fungal-type" evidence="7">
    <location>
        <begin position="38"/>
        <end position="66"/>
    </location>
</feature>
<dbReference type="VEuPathDB" id="FungiDB:P170DRAFT_512790"/>
<keyword evidence="2" id="KW-0862">Zinc</keyword>
<dbReference type="InterPro" id="IPR036864">
    <property type="entry name" value="Zn2-C6_fun-type_DNA-bd_sf"/>
</dbReference>
<dbReference type="PANTHER" id="PTHR36206:SF12">
    <property type="entry name" value="ASPERCRYPTIN BIOSYNTHESIS CLUSTER-SPECIFIC TRANSCRIPTION REGULATOR ATNN-RELATED"/>
    <property type="match status" value="1"/>
</dbReference>
<dbReference type="SUPFAM" id="SSF57701">
    <property type="entry name" value="Zn2/Cys6 DNA-binding domain"/>
    <property type="match status" value="1"/>
</dbReference>
<dbReference type="AlphaFoldDB" id="A0A2I2G044"/>
<keyword evidence="5" id="KW-0804">Transcription</keyword>
<dbReference type="PROSITE" id="PS00463">
    <property type="entry name" value="ZN2_CY6_FUNGAL_1"/>
    <property type="match status" value="1"/>
</dbReference>
<keyword evidence="9" id="KW-1185">Reference proteome</keyword>
<dbReference type="RefSeq" id="XP_024701553.1">
    <property type="nucleotide sequence ID" value="XM_024855025.1"/>
</dbReference>